<name>A0A4S8IE67_MUSBA</name>
<protein>
    <submittedName>
        <fullName evidence="1">Uncharacterized protein</fullName>
    </submittedName>
</protein>
<dbReference type="Proteomes" id="UP000317650">
    <property type="component" value="Chromosome 9"/>
</dbReference>
<gene>
    <name evidence="1" type="ORF">C4D60_Mb09t05070</name>
</gene>
<reference evidence="1 2" key="1">
    <citation type="journal article" date="2019" name="Nat. Plants">
        <title>Genome sequencing of Musa balbisiana reveals subgenome evolution and function divergence in polyploid bananas.</title>
        <authorList>
            <person name="Yao X."/>
        </authorList>
    </citation>
    <scope>NUCLEOTIDE SEQUENCE [LARGE SCALE GENOMIC DNA]</scope>
    <source>
        <strain evidence="2">cv. DH-PKW</strain>
        <tissue evidence="1">Leaves</tissue>
    </source>
</reference>
<organism evidence="1 2">
    <name type="scientific">Musa balbisiana</name>
    <name type="common">Banana</name>
    <dbReference type="NCBI Taxonomy" id="52838"/>
    <lineage>
        <taxon>Eukaryota</taxon>
        <taxon>Viridiplantae</taxon>
        <taxon>Streptophyta</taxon>
        <taxon>Embryophyta</taxon>
        <taxon>Tracheophyta</taxon>
        <taxon>Spermatophyta</taxon>
        <taxon>Magnoliopsida</taxon>
        <taxon>Liliopsida</taxon>
        <taxon>Zingiberales</taxon>
        <taxon>Musaceae</taxon>
        <taxon>Musa</taxon>
    </lineage>
</organism>
<evidence type="ECO:0000313" key="2">
    <source>
        <dbReference type="Proteomes" id="UP000317650"/>
    </source>
</evidence>
<keyword evidence="2" id="KW-1185">Reference proteome</keyword>
<proteinExistence type="predicted"/>
<evidence type="ECO:0000313" key="1">
    <source>
        <dbReference type="EMBL" id="THU46450.1"/>
    </source>
</evidence>
<sequence length="79" mass="9033">MSCSWSKVSTENLSNVIPAMPSSTWRNCNRESYEYVIGRKPAFGAVSFFTLQNLTEKTLVMSSVRTGHTQSLYFMKRLM</sequence>
<accession>A0A4S8IE67</accession>
<dbReference type="AlphaFoldDB" id="A0A4S8IE67"/>
<dbReference type="EMBL" id="PYDT01000010">
    <property type="protein sequence ID" value="THU46450.1"/>
    <property type="molecule type" value="Genomic_DNA"/>
</dbReference>
<comment type="caution">
    <text evidence="1">The sequence shown here is derived from an EMBL/GenBank/DDBJ whole genome shotgun (WGS) entry which is preliminary data.</text>
</comment>